<dbReference type="SMART" id="SM00387">
    <property type="entry name" value="HATPase_c"/>
    <property type="match status" value="1"/>
</dbReference>
<evidence type="ECO:0000256" key="1">
    <source>
        <dbReference type="ARBA" id="ARBA00000085"/>
    </source>
</evidence>
<dbReference type="PRINTS" id="PR00344">
    <property type="entry name" value="BCTRLSENSOR"/>
</dbReference>
<dbReference type="Gene3D" id="3.30.565.10">
    <property type="entry name" value="Histidine kinase-like ATPase, C-terminal domain"/>
    <property type="match status" value="1"/>
</dbReference>
<dbReference type="SUPFAM" id="SSF55874">
    <property type="entry name" value="ATPase domain of HSP90 chaperone/DNA topoisomerase II/histidine kinase"/>
    <property type="match status" value="1"/>
</dbReference>
<dbReference type="Gene3D" id="3.30.450.20">
    <property type="entry name" value="PAS domain"/>
    <property type="match status" value="1"/>
</dbReference>
<evidence type="ECO:0000313" key="12">
    <source>
        <dbReference type="Proteomes" id="UP000252985"/>
    </source>
</evidence>
<keyword evidence="6" id="KW-0902">Two-component regulatory system</keyword>
<dbReference type="Proteomes" id="UP000253273">
    <property type="component" value="Chromosome"/>
</dbReference>
<dbReference type="InterPro" id="IPR050736">
    <property type="entry name" value="Sensor_HK_Regulatory"/>
</dbReference>
<dbReference type="Proteomes" id="UP000252985">
    <property type="component" value="Chromosome"/>
</dbReference>
<dbReference type="PANTHER" id="PTHR43711">
    <property type="entry name" value="TWO-COMPONENT HISTIDINE KINASE"/>
    <property type="match status" value="1"/>
</dbReference>
<organism evidence="11 12">
    <name type="scientific">Haloplanus rubicundus</name>
    <dbReference type="NCBI Taxonomy" id="1547898"/>
    <lineage>
        <taxon>Archaea</taxon>
        <taxon>Methanobacteriati</taxon>
        <taxon>Methanobacteriota</taxon>
        <taxon>Stenosarchaea group</taxon>
        <taxon>Halobacteria</taxon>
        <taxon>Halobacteriales</taxon>
        <taxon>Haloferacaceae</taxon>
        <taxon>Haloplanus</taxon>
    </lineage>
</organism>
<dbReference type="InterPro" id="IPR003661">
    <property type="entry name" value="HisK_dim/P_dom"/>
</dbReference>
<dbReference type="AlphaFoldDB" id="A0A345EFA6"/>
<dbReference type="Pfam" id="PF00512">
    <property type="entry name" value="HisKA"/>
    <property type="match status" value="1"/>
</dbReference>
<dbReference type="InterPro" id="IPR035965">
    <property type="entry name" value="PAS-like_dom_sf"/>
</dbReference>
<dbReference type="CDD" id="cd00075">
    <property type="entry name" value="HATPase"/>
    <property type="match status" value="1"/>
</dbReference>
<dbReference type="InterPro" id="IPR004358">
    <property type="entry name" value="Sig_transdc_His_kin-like_C"/>
</dbReference>
<evidence type="ECO:0000256" key="7">
    <source>
        <dbReference type="SAM" id="MobiDB-lite"/>
    </source>
</evidence>
<proteinExistence type="predicted"/>
<accession>A0A345E5J1</accession>
<feature type="domain" description="PAS" evidence="9">
    <location>
        <begin position="4"/>
        <end position="74"/>
    </location>
</feature>
<evidence type="ECO:0000313" key="13">
    <source>
        <dbReference type="Proteomes" id="UP000253273"/>
    </source>
</evidence>
<dbReference type="KEGG" id="haj:DU500_14095"/>
<keyword evidence="13" id="KW-1185">Reference proteome</keyword>
<dbReference type="EMBL" id="CP031150">
    <property type="protein sequence ID" value="AXG07463.1"/>
    <property type="molecule type" value="Genomic_DNA"/>
</dbReference>
<gene>
    <name evidence="11" type="ORF">DU484_14065</name>
    <name evidence="10" type="ORF">DU500_14095</name>
</gene>
<dbReference type="InterPro" id="IPR003594">
    <property type="entry name" value="HATPase_dom"/>
</dbReference>
<evidence type="ECO:0000259" key="9">
    <source>
        <dbReference type="PROSITE" id="PS50112"/>
    </source>
</evidence>
<dbReference type="CDD" id="cd00130">
    <property type="entry name" value="PAS"/>
    <property type="match status" value="1"/>
</dbReference>
<evidence type="ECO:0000313" key="10">
    <source>
        <dbReference type="EMBL" id="AXG07463.1"/>
    </source>
</evidence>
<evidence type="ECO:0000256" key="6">
    <source>
        <dbReference type="ARBA" id="ARBA00023012"/>
    </source>
</evidence>
<feature type="region of interest" description="Disordered" evidence="7">
    <location>
        <begin position="246"/>
        <end position="267"/>
    </location>
</feature>
<reference evidence="10 13" key="2">
    <citation type="submission" date="2018-07" db="EMBL/GenBank/DDBJ databases">
        <title>Genome sequences of Haloplanus sp. CBA1113.</title>
        <authorList>
            <person name="Kim Y.B."/>
            <person name="Roh S.W."/>
        </authorList>
    </citation>
    <scope>NUCLEOTIDE SEQUENCE [LARGE SCALE GENOMIC DNA]</scope>
    <source>
        <strain evidence="10 13">CBA1113</strain>
    </source>
</reference>
<keyword evidence="5 11" id="KW-0418">Kinase</keyword>
<dbReference type="Pfam" id="PF02518">
    <property type="entry name" value="HATPase_c"/>
    <property type="match status" value="1"/>
</dbReference>
<dbReference type="EC" id="2.7.13.3" evidence="2"/>
<name>A0A345EFA6_9EURY</name>
<evidence type="ECO:0000256" key="4">
    <source>
        <dbReference type="ARBA" id="ARBA00022679"/>
    </source>
</evidence>
<dbReference type="KEGG" id="haq:DU484_14065"/>
<dbReference type="GeneID" id="37288125"/>
<feature type="domain" description="Histidine kinase" evidence="8">
    <location>
        <begin position="137"/>
        <end position="344"/>
    </location>
</feature>
<dbReference type="PROSITE" id="PS50112">
    <property type="entry name" value="PAS"/>
    <property type="match status" value="1"/>
</dbReference>
<dbReference type="SUPFAM" id="SSF55785">
    <property type="entry name" value="PYP-like sensor domain (PAS domain)"/>
    <property type="match status" value="1"/>
</dbReference>
<evidence type="ECO:0000313" key="11">
    <source>
        <dbReference type="EMBL" id="AXG10878.1"/>
    </source>
</evidence>
<protein>
    <recommendedName>
        <fullName evidence="2">histidine kinase</fullName>
        <ecNumber evidence="2">2.7.13.3</ecNumber>
    </recommendedName>
</protein>
<evidence type="ECO:0000256" key="2">
    <source>
        <dbReference type="ARBA" id="ARBA00012438"/>
    </source>
</evidence>
<dbReference type="InterPro" id="IPR036097">
    <property type="entry name" value="HisK_dim/P_sf"/>
</dbReference>
<evidence type="ECO:0000259" key="8">
    <source>
        <dbReference type="PROSITE" id="PS50109"/>
    </source>
</evidence>
<dbReference type="SUPFAM" id="SSF47384">
    <property type="entry name" value="Homodimeric domain of signal transducing histidine kinase"/>
    <property type="match status" value="1"/>
</dbReference>
<dbReference type="InterPro" id="IPR000014">
    <property type="entry name" value="PAS"/>
</dbReference>
<accession>A0A345EFA6</accession>
<dbReference type="PROSITE" id="PS50109">
    <property type="entry name" value="HIS_KIN"/>
    <property type="match status" value="1"/>
</dbReference>
<keyword evidence="3" id="KW-0597">Phosphoprotein</keyword>
<dbReference type="InterPro" id="IPR013656">
    <property type="entry name" value="PAS_4"/>
</dbReference>
<dbReference type="RefSeq" id="WP_114586590.1">
    <property type="nucleotide sequence ID" value="NZ_CP031148.1"/>
</dbReference>
<dbReference type="NCBIfam" id="TIGR00229">
    <property type="entry name" value="sensory_box"/>
    <property type="match status" value="1"/>
</dbReference>
<dbReference type="InterPro" id="IPR036890">
    <property type="entry name" value="HATPase_C_sf"/>
</dbReference>
<evidence type="ECO:0000256" key="3">
    <source>
        <dbReference type="ARBA" id="ARBA00022553"/>
    </source>
</evidence>
<dbReference type="SMART" id="SM00388">
    <property type="entry name" value="HisKA"/>
    <property type="match status" value="1"/>
</dbReference>
<dbReference type="EMBL" id="CP031148">
    <property type="protein sequence ID" value="AXG10878.1"/>
    <property type="molecule type" value="Genomic_DNA"/>
</dbReference>
<dbReference type="GO" id="GO:0000155">
    <property type="term" value="F:phosphorelay sensor kinase activity"/>
    <property type="evidence" value="ECO:0007669"/>
    <property type="project" value="InterPro"/>
</dbReference>
<keyword evidence="4" id="KW-0808">Transferase</keyword>
<dbReference type="InterPro" id="IPR005467">
    <property type="entry name" value="His_kinase_dom"/>
</dbReference>
<evidence type="ECO:0000256" key="5">
    <source>
        <dbReference type="ARBA" id="ARBA00022777"/>
    </source>
</evidence>
<feature type="compositionally biased region" description="Basic and acidic residues" evidence="7">
    <location>
        <begin position="246"/>
        <end position="262"/>
    </location>
</feature>
<reference evidence="11 12" key="1">
    <citation type="submission" date="2018-07" db="EMBL/GenBank/DDBJ databases">
        <title>Genome sequences of Haloplanus sp. CBA1112.</title>
        <authorList>
            <person name="Kim Y.B."/>
            <person name="Roh S.W."/>
        </authorList>
    </citation>
    <scope>NUCLEOTIDE SEQUENCE [LARGE SCALE GENOMIC DNA]</scope>
    <source>
        <strain evidence="11 12">CBA1112</strain>
    </source>
</reference>
<dbReference type="CDD" id="cd00082">
    <property type="entry name" value="HisKA"/>
    <property type="match status" value="1"/>
</dbReference>
<comment type="catalytic activity">
    <reaction evidence="1">
        <text>ATP + protein L-histidine = ADP + protein N-phospho-L-histidine.</text>
        <dbReference type="EC" id="2.7.13.3"/>
    </reaction>
</comment>
<sequence>MPEPCRTLQNALNALDDVFYVYDERGRLIFWNTRLNELFALDDERIAEMRPVDFFVDADRPAVEAAVQRIFDEGETVVEAWADTTEGRIRFELTGRKLTDDGHTIGFCGVGRDVTDRRERERQVAAQNDRLTQFATILVHDLRNPLAVATGYLDRYQADGEPADIERVTDSLERIERIVDDVLTVAMEGQAVIDARPVSVGDTARSAWEMIDASDASLDVQTTLVVDGDESRLQRLFENLFRNSVEHGSTDDRHKSGDEGGEHAGPSIAVTETGAGFAVADDGPGIPAAERERVFDPGVTQSEDGTGFGLYIVRTIAEAHGWTVGVTEGERGGARFEFTTTPVGMPGDGGP</sequence>
<dbReference type="Pfam" id="PF08448">
    <property type="entry name" value="PAS_4"/>
    <property type="match status" value="1"/>
</dbReference>
<dbReference type="Gene3D" id="1.10.287.130">
    <property type="match status" value="1"/>
</dbReference>
<dbReference type="SMART" id="SM00091">
    <property type="entry name" value="PAS"/>
    <property type="match status" value="1"/>
</dbReference>
<dbReference type="PANTHER" id="PTHR43711:SF1">
    <property type="entry name" value="HISTIDINE KINASE 1"/>
    <property type="match status" value="1"/>
</dbReference>
<dbReference type="OrthoDB" id="8127at2157"/>